<gene>
    <name evidence="6" type="ordered locus">Dret_0432</name>
</gene>
<dbReference type="OrthoDB" id="7784409at2"/>
<comment type="subcellular location">
    <subcellularLocation>
        <location evidence="1">Membrane</location>
        <topology evidence="1">Single-pass membrane protein</topology>
    </subcellularLocation>
</comment>
<dbReference type="KEGG" id="drt:Dret_0432"/>
<dbReference type="RefSeq" id="WP_015750887.1">
    <property type="nucleotide sequence ID" value="NC_013223.1"/>
</dbReference>
<accession>C8X0A4</accession>
<dbReference type="HOGENOM" id="CLU_002202_0_0_7"/>
<evidence type="ECO:0000256" key="3">
    <source>
        <dbReference type="ARBA" id="ARBA00022989"/>
    </source>
</evidence>
<sequence length="1448" mass="157147">MLQRLFRVFIFGLVAGLLLLGGIWAGLQTEYGRSTLLHAVEYITALTSPIELELEGLGSGFPGSVRLERLELADANGTWMAAEAIGLDWDWSALWHGRLHGERLFAREIVWYRPPQTPPDPEQDTPPWWLLSRLSLESLSIPKLTVAGDHPAALAVKGQFDGRPEALRANLAAKALQGKDTLRLNGRFTPEQAAYELTLETTAEAQGPLARLTRLPGPWHGRLQANGTRRRGSGTARFKGEHLGQATVDYKTIPEASGVRTTLQGRMAPAASVVPSTLAPWLAPGVDLRLTMVVPELVPSTLQLESFELRSPEFNLDASGSWQRKQRQWQSQVALRLGLGPVAPPQGLMLPDTLHISGDLSGSFAGTPTSLRCTLDTDPTTLAYNQPGDLRKLTLHNSTVSLTAESTTLTDWRVRVSAAGTLEGDSKSGPMTPLSCLGELHTDDRLLWTIPTASLRLDDTEALTLEGRFNTKETTAEGRLSLTPEVLRRLPLPSGVAPFLPQGMVTTSFSGRGFPLDLQGQLKGDLSWPRLPARIRRLGGTHDVALLADWGWHSPQQLRLDNLDISTPSGRVWGGGTLNTASQRFAARLNLSLKSTSWPAGNLAVSTAPLSATLDATGAVPRPVFDFRLDCPRMRVGNLPALEAFHAETRLVADARGIAGPLALQARLGQDRAELRSAVAWRDRVLSLRNLNGQWGDSNITGRVRWPSANGLPSASLSLDAVLGELAQYATLPVKGRLQADLDIAERPENQKWARLDFTCQDAEWGPQWTAQRLEGQLALDAPEPPLRGSGSLNLTEVKRGSWRINSGRLAAQGSLADLAFTSSLKGHSGVAPFALSSSGLLTKDDTATRVRLDSFNGTATPRLPFRLAETARLSKEPGKWTLTMPHLNLGPGKLTLEAKTERNRVEARLSGQKLPLAGLNPFVPWSLAGSITTRADLTGTLQSPRLQGTLAIKDSKIRQGRWREVPTLEAEASWDWRPGTFQAEIGARQASNGTLNASVSLPLDLALAPFTIAPDPAGACRGSLSSSLSLNFLPRVFNADGVLLQGQLATTATLDGTWERPDIQAEAAMDQGHLEHVYHGIVLEEIAGRCELDTSGISELRLTATDGAKGNLTLEGTIPIQPEPRADLRARFEQMALVRKDQLEAIASGTVDLSGPFSSPRLTGSATLERTEIRIPEQLPPSVTGVEIVEVNAPQEETSAGSSRSRPPAAIDLDLELDIPRRFFVRGRGLEAEFKGGCQVTGTTRKPRLQGELEAVWGRFTFFSKTLTIETGQLFFEQRSPPAPRINVAAVNRQDDFLARIWLTGKIDDPGIRMESEPALPQEEILGRVLFGRSITTLTPLQALQLAQALRALSTGQTGGSLTTRFFEKTRRLLELDEFGVTGGDGGPSLGMGKYIQDNVYIRAQKGLESEEDKIEVEVELSPHTSVESQVGGQGRSGVSLNWKLDY</sequence>
<keyword evidence="2" id="KW-0812">Transmembrane</keyword>
<evidence type="ECO:0000256" key="4">
    <source>
        <dbReference type="ARBA" id="ARBA00023136"/>
    </source>
</evidence>
<name>C8X0A4_DESRD</name>
<keyword evidence="4" id="KW-0472">Membrane</keyword>
<dbReference type="Pfam" id="PF04357">
    <property type="entry name" value="TamB"/>
    <property type="match status" value="1"/>
</dbReference>
<dbReference type="PANTHER" id="PTHR36985">
    <property type="entry name" value="TRANSLOCATION AND ASSEMBLY MODULE SUBUNIT TAMB"/>
    <property type="match status" value="1"/>
</dbReference>
<evidence type="ECO:0000256" key="1">
    <source>
        <dbReference type="ARBA" id="ARBA00004167"/>
    </source>
</evidence>
<evidence type="ECO:0000313" key="7">
    <source>
        <dbReference type="Proteomes" id="UP000001052"/>
    </source>
</evidence>
<keyword evidence="3" id="KW-1133">Transmembrane helix</keyword>
<dbReference type="InterPro" id="IPR007452">
    <property type="entry name" value="TamB_C"/>
</dbReference>
<dbReference type="PANTHER" id="PTHR36985:SF1">
    <property type="entry name" value="TRANSLOCATION AND ASSEMBLY MODULE SUBUNIT TAMB"/>
    <property type="match status" value="1"/>
</dbReference>
<evidence type="ECO:0000259" key="5">
    <source>
        <dbReference type="Pfam" id="PF04357"/>
    </source>
</evidence>
<protein>
    <recommendedName>
        <fullName evidence="5">Translocation and assembly module TamB C-terminal domain-containing protein</fullName>
    </recommendedName>
</protein>
<dbReference type="GO" id="GO:0097347">
    <property type="term" value="C:TAM protein secretion complex"/>
    <property type="evidence" value="ECO:0007669"/>
    <property type="project" value="TreeGrafter"/>
</dbReference>
<evidence type="ECO:0000256" key="2">
    <source>
        <dbReference type="ARBA" id="ARBA00022692"/>
    </source>
</evidence>
<organism evidence="6 7">
    <name type="scientific">Desulfohalobium retbaense (strain ATCC 49708 / DSM 5692 / JCM 16813 / HR100)</name>
    <dbReference type="NCBI Taxonomy" id="485915"/>
    <lineage>
        <taxon>Bacteria</taxon>
        <taxon>Pseudomonadati</taxon>
        <taxon>Thermodesulfobacteriota</taxon>
        <taxon>Desulfovibrionia</taxon>
        <taxon>Desulfovibrionales</taxon>
        <taxon>Desulfohalobiaceae</taxon>
        <taxon>Desulfohalobium</taxon>
    </lineage>
</organism>
<dbReference type="GO" id="GO:0005886">
    <property type="term" value="C:plasma membrane"/>
    <property type="evidence" value="ECO:0007669"/>
    <property type="project" value="InterPro"/>
</dbReference>
<reference evidence="7" key="1">
    <citation type="submission" date="2009-09" db="EMBL/GenBank/DDBJ databases">
        <title>The complete chromosome of Desulfohalobium retbaense DSM 5692.</title>
        <authorList>
            <consortium name="US DOE Joint Genome Institute (JGI-PGF)"/>
            <person name="Lucas S."/>
            <person name="Copeland A."/>
            <person name="Lapidus A."/>
            <person name="Glavina del Rio T."/>
            <person name="Dalin E."/>
            <person name="Tice H."/>
            <person name="Bruce D."/>
            <person name="Goodwin L."/>
            <person name="Pitluck S."/>
            <person name="Kyrpides N."/>
            <person name="Mavromatis K."/>
            <person name="Ivanova N."/>
            <person name="Mikhailova N."/>
            <person name="Munk A.C."/>
            <person name="Brettin T."/>
            <person name="Detter J.C."/>
            <person name="Han C."/>
            <person name="Tapia R."/>
            <person name="Larimer F."/>
            <person name="Land M."/>
            <person name="Hauser L."/>
            <person name="Markowitz V."/>
            <person name="Cheng J.-F."/>
            <person name="Hugenholtz P."/>
            <person name="Woyke T."/>
            <person name="Wu D."/>
            <person name="Spring S."/>
            <person name="Klenk H.-P."/>
            <person name="Eisen J.A."/>
        </authorList>
    </citation>
    <scope>NUCLEOTIDE SEQUENCE [LARGE SCALE GENOMIC DNA]</scope>
    <source>
        <strain evidence="7">DSM 5692</strain>
    </source>
</reference>
<dbReference type="EMBL" id="CP001734">
    <property type="protein sequence ID" value="ACV67729.1"/>
    <property type="molecule type" value="Genomic_DNA"/>
</dbReference>
<dbReference type="GO" id="GO:0009306">
    <property type="term" value="P:protein secretion"/>
    <property type="evidence" value="ECO:0007669"/>
    <property type="project" value="InterPro"/>
</dbReference>
<dbReference type="eggNOG" id="COG2911">
    <property type="taxonomic scope" value="Bacteria"/>
</dbReference>
<proteinExistence type="predicted"/>
<reference evidence="6 7" key="2">
    <citation type="journal article" date="2010" name="Stand. Genomic Sci.">
        <title>Complete genome sequence of Desulfohalobium retbaense type strain (HR(100)).</title>
        <authorList>
            <person name="Spring S."/>
            <person name="Nolan M."/>
            <person name="Lapidus A."/>
            <person name="Glavina Del Rio T."/>
            <person name="Copeland A."/>
            <person name="Tice H."/>
            <person name="Cheng J.F."/>
            <person name="Lucas S."/>
            <person name="Land M."/>
            <person name="Chen F."/>
            <person name="Bruce D."/>
            <person name="Goodwin L."/>
            <person name="Pitluck S."/>
            <person name="Ivanova N."/>
            <person name="Mavromatis K."/>
            <person name="Mikhailova N."/>
            <person name="Pati A."/>
            <person name="Chen A."/>
            <person name="Palaniappan K."/>
            <person name="Hauser L."/>
            <person name="Chang Y.J."/>
            <person name="Jeffries C.D."/>
            <person name="Munk C."/>
            <person name="Kiss H."/>
            <person name="Chain P."/>
            <person name="Han C."/>
            <person name="Brettin T."/>
            <person name="Detter J.C."/>
            <person name="Schuler E."/>
            <person name="Goker M."/>
            <person name="Rohde M."/>
            <person name="Bristow J."/>
            <person name="Eisen J.A."/>
            <person name="Markowitz V."/>
            <person name="Hugenholtz P."/>
            <person name="Kyrpides N.C."/>
            <person name="Klenk H.P."/>
        </authorList>
    </citation>
    <scope>NUCLEOTIDE SEQUENCE [LARGE SCALE GENOMIC DNA]</scope>
    <source>
        <strain evidence="6 7">DSM 5692</strain>
    </source>
</reference>
<feature type="domain" description="Translocation and assembly module TamB C-terminal" evidence="5">
    <location>
        <begin position="1103"/>
        <end position="1448"/>
    </location>
</feature>
<dbReference type="Proteomes" id="UP000001052">
    <property type="component" value="Chromosome"/>
</dbReference>
<dbReference type="STRING" id="485915.Dret_0432"/>
<evidence type="ECO:0000313" key="6">
    <source>
        <dbReference type="EMBL" id="ACV67729.1"/>
    </source>
</evidence>
<keyword evidence="7" id="KW-1185">Reference proteome</keyword>